<dbReference type="GO" id="GO:0016491">
    <property type="term" value="F:oxidoreductase activity"/>
    <property type="evidence" value="ECO:0007669"/>
    <property type="project" value="UniProtKB-KW"/>
</dbReference>
<comment type="caution">
    <text evidence="5">The sequence shown here is derived from an EMBL/GenBank/DDBJ whole genome shotgun (WGS) entry which is preliminary data.</text>
</comment>
<gene>
    <name evidence="5" type="ORF">FFLO_01863</name>
</gene>
<dbReference type="Pfam" id="PF00106">
    <property type="entry name" value="adh_short"/>
    <property type="match status" value="1"/>
</dbReference>
<name>A0A8K0JNU5_9TREE</name>
<evidence type="ECO:0000256" key="3">
    <source>
        <dbReference type="RuleBase" id="RU000363"/>
    </source>
</evidence>
<dbReference type="OrthoDB" id="1933717at2759"/>
<dbReference type="InterPro" id="IPR057326">
    <property type="entry name" value="KR_dom"/>
</dbReference>
<dbReference type="PANTHER" id="PTHR42901:SF1">
    <property type="entry name" value="ALCOHOL DEHYDROGENASE"/>
    <property type="match status" value="1"/>
</dbReference>
<dbReference type="EMBL" id="JABELV010000027">
    <property type="protein sequence ID" value="KAG7562703.1"/>
    <property type="molecule type" value="Genomic_DNA"/>
</dbReference>
<reference evidence="5" key="1">
    <citation type="submission" date="2020-04" db="EMBL/GenBank/DDBJ databases">
        <title>Analysis of mating type loci in Filobasidium floriforme.</title>
        <authorList>
            <person name="Nowrousian M."/>
        </authorList>
    </citation>
    <scope>NUCLEOTIDE SEQUENCE</scope>
    <source>
        <strain evidence="5">CBS 6242</strain>
    </source>
</reference>
<dbReference type="PRINTS" id="PR00081">
    <property type="entry name" value="GDHRDH"/>
</dbReference>
<evidence type="ECO:0000313" key="6">
    <source>
        <dbReference type="Proteomes" id="UP000812966"/>
    </source>
</evidence>
<keyword evidence="6" id="KW-1185">Reference proteome</keyword>
<dbReference type="SMART" id="SM00822">
    <property type="entry name" value="PKS_KR"/>
    <property type="match status" value="1"/>
</dbReference>
<sequence>MSTTYDLADLARVALKGKTVMITGATGGIGFSTARLMYRAGCNLIVTGSNQEKMDRLLADLVDGEGKVWSYICDLTKPKEIAHMIERSVSECSPVDILINNAGFALKATKPFWEQDLDDVDTVMDVNVRGLMHITHGILRYHMMKRSPQPTGTVLFVSSITGHQAPLKDFNEASYHTSKAAVEGFAYVLRHETSGTNIRILVHRPGTTLTEFHSRRLEYDSSSIDDMFSGMCALQADDLAEGIVWQCLQPERVSVVTMETLPTSQRSLYQVDRKWEERNRV</sequence>
<organism evidence="5 6">
    <name type="scientific">Filobasidium floriforme</name>
    <dbReference type="NCBI Taxonomy" id="5210"/>
    <lineage>
        <taxon>Eukaryota</taxon>
        <taxon>Fungi</taxon>
        <taxon>Dikarya</taxon>
        <taxon>Basidiomycota</taxon>
        <taxon>Agaricomycotina</taxon>
        <taxon>Tremellomycetes</taxon>
        <taxon>Filobasidiales</taxon>
        <taxon>Filobasidiaceae</taxon>
        <taxon>Filobasidium</taxon>
    </lineage>
</organism>
<protein>
    <recommendedName>
        <fullName evidence="4">Ketoreductase domain-containing protein</fullName>
    </recommendedName>
</protein>
<evidence type="ECO:0000256" key="1">
    <source>
        <dbReference type="ARBA" id="ARBA00006484"/>
    </source>
</evidence>
<dbReference type="PANTHER" id="PTHR42901">
    <property type="entry name" value="ALCOHOL DEHYDROGENASE"/>
    <property type="match status" value="1"/>
</dbReference>
<accession>A0A8K0JNU5</accession>
<evidence type="ECO:0000259" key="4">
    <source>
        <dbReference type="SMART" id="SM00822"/>
    </source>
</evidence>
<dbReference type="SUPFAM" id="SSF51735">
    <property type="entry name" value="NAD(P)-binding Rossmann-fold domains"/>
    <property type="match status" value="1"/>
</dbReference>
<dbReference type="PRINTS" id="PR00080">
    <property type="entry name" value="SDRFAMILY"/>
</dbReference>
<dbReference type="InterPro" id="IPR002347">
    <property type="entry name" value="SDR_fam"/>
</dbReference>
<dbReference type="InterPro" id="IPR036291">
    <property type="entry name" value="NAD(P)-bd_dom_sf"/>
</dbReference>
<keyword evidence="2" id="KW-0560">Oxidoreductase</keyword>
<dbReference type="Proteomes" id="UP000812966">
    <property type="component" value="Unassembled WGS sequence"/>
</dbReference>
<evidence type="ECO:0000256" key="2">
    <source>
        <dbReference type="ARBA" id="ARBA00023002"/>
    </source>
</evidence>
<dbReference type="AlphaFoldDB" id="A0A8K0JNU5"/>
<proteinExistence type="inferred from homology"/>
<evidence type="ECO:0000313" key="5">
    <source>
        <dbReference type="EMBL" id="KAG7562703.1"/>
    </source>
</evidence>
<comment type="similarity">
    <text evidence="1 3">Belongs to the short-chain dehydrogenases/reductases (SDR) family.</text>
</comment>
<feature type="domain" description="Ketoreductase" evidence="4">
    <location>
        <begin position="18"/>
        <end position="212"/>
    </location>
</feature>
<dbReference type="Gene3D" id="3.40.50.720">
    <property type="entry name" value="NAD(P)-binding Rossmann-like Domain"/>
    <property type="match status" value="1"/>
</dbReference>